<reference evidence="2" key="1">
    <citation type="journal article" date="2022" name="J. Hered.">
        <title>A De Novo Chromosome-Level Genome Assembly of the White-Tailed Deer, Odocoileus Virginianus.</title>
        <authorList>
            <person name="London E.W."/>
            <person name="Roca A.L."/>
            <person name="Novakofski J.E."/>
            <person name="Mateus-Pinilla N.E."/>
        </authorList>
    </citation>
    <scope>NUCLEOTIDE SEQUENCE [LARGE SCALE GENOMIC DNA]</scope>
</reference>
<dbReference type="GeneID" id="110138459"/>
<dbReference type="Proteomes" id="UP001652640">
    <property type="component" value="Chromosome 7"/>
</dbReference>
<feature type="region of interest" description="Disordered" evidence="1">
    <location>
        <begin position="1"/>
        <end position="49"/>
    </location>
</feature>
<dbReference type="GO" id="GO:0004888">
    <property type="term" value="F:transmembrane signaling receptor activity"/>
    <property type="evidence" value="ECO:0007669"/>
    <property type="project" value="TreeGrafter"/>
</dbReference>
<dbReference type="KEGG" id="ovr:110138459"/>
<proteinExistence type="predicted"/>
<evidence type="ECO:0000256" key="1">
    <source>
        <dbReference type="SAM" id="MobiDB-lite"/>
    </source>
</evidence>
<dbReference type="AlphaFoldDB" id="A0A6J0XQ83"/>
<sequence>MQDNNNNNNNNRENNDKVNKDYHNAHHCQDKQDDNNDDDNNHNDDNPYHFHKDNNLCDYSCHPETDSQQSFLVCYIHHLPDCDPIGVYLYLLLQEGHQGATISPKTRKAMPCTDHSDCLLL</sequence>
<feature type="compositionally biased region" description="Low complexity" evidence="1">
    <location>
        <begin position="1"/>
        <end position="12"/>
    </location>
</feature>
<reference evidence="3" key="2">
    <citation type="submission" date="2025-08" db="UniProtKB">
        <authorList>
            <consortium name="RefSeq"/>
        </authorList>
    </citation>
    <scope>IDENTIFICATION</scope>
    <source>
        <tissue evidence="3">Tongue muscle</tissue>
    </source>
</reference>
<gene>
    <name evidence="3" type="primary">LOC110138459</name>
</gene>
<name>A0A6J0XQ83_ODOVR</name>
<protein>
    <submittedName>
        <fullName evidence="3">Uncharacterized transmembrane protein DDB_G0285607-like</fullName>
    </submittedName>
</protein>
<dbReference type="RefSeq" id="XP_020751186.2">
    <property type="nucleotide sequence ID" value="XM_020895527.2"/>
</dbReference>
<accession>A0A6J0XQ83</accession>
<keyword evidence="2" id="KW-1185">Reference proteome</keyword>
<dbReference type="GO" id="GO:0046872">
    <property type="term" value="F:metal ion binding"/>
    <property type="evidence" value="ECO:0007669"/>
    <property type="project" value="UniProtKB-KW"/>
</dbReference>
<feature type="compositionally biased region" description="Basic and acidic residues" evidence="1">
    <location>
        <begin position="13"/>
        <end position="49"/>
    </location>
</feature>
<dbReference type="GO" id="GO:0009986">
    <property type="term" value="C:cell surface"/>
    <property type="evidence" value="ECO:0007669"/>
    <property type="project" value="TreeGrafter"/>
</dbReference>
<dbReference type="GO" id="GO:0005886">
    <property type="term" value="C:plasma membrane"/>
    <property type="evidence" value="ECO:0007669"/>
    <property type="project" value="TreeGrafter"/>
</dbReference>
<organism evidence="2 3">
    <name type="scientific">Odocoileus virginianus</name>
    <name type="common">White-tailed deer</name>
    <dbReference type="NCBI Taxonomy" id="9874"/>
    <lineage>
        <taxon>Eukaryota</taxon>
        <taxon>Metazoa</taxon>
        <taxon>Chordata</taxon>
        <taxon>Craniata</taxon>
        <taxon>Vertebrata</taxon>
        <taxon>Euteleostomi</taxon>
        <taxon>Mammalia</taxon>
        <taxon>Eutheria</taxon>
        <taxon>Laurasiatheria</taxon>
        <taxon>Artiodactyla</taxon>
        <taxon>Ruminantia</taxon>
        <taxon>Pecora</taxon>
        <taxon>Cervidae</taxon>
        <taxon>Odocoileinae</taxon>
        <taxon>Odocoileus</taxon>
    </lineage>
</organism>
<evidence type="ECO:0000313" key="2">
    <source>
        <dbReference type="Proteomes" id="UP001652640"/>
    </source>
</evidence>
<evidence type="ECO:0000313" key="3">
    <source>
        <dbReference type="RefSeq" id="XP_020751186.2"/>
    </source>
</evidence>